<protein>
    <submittedName>
        <fullName evidence="3">Uncharacterized protein</fullName>
    </submittedName>
</protein>
<organism evidence="3 4">
    <name type="scientific">Plutella xylostella</name>
    <name type="common">Diamondback moth</name>
    <name type="synonym">Plutella maculipennis</name>
    <dbReference type="NCBI Taxonomy" id="51655"/>
    <lineage>
        <taxon>Eukaryota</taxon>
        <taxon>Metazoa</taxon>
        <taxon>Ecdysozoa</taxon>
        <taxon>Arthropoda</taxon>
        <taxon>Hexapoda</taxon>
        <taxon>Insecta</taxon>
        <taxon>Pterygota</taxon>
        <taxon>Neoptera</taxon>
        <taxon>Endopterygota</taxon>
        <taxon>Lepidoptera</taxon>
        <taxon>Glossata</taxon>
        <taxon>Ditrysia</taxon>
        <taxon>Yponomeutoidea</taxon>
        <taxon>Plutellidae</taxon>
        <taxon>Plutella</taxon>
    </lineage>
</organism>
<feature type="compositionally biased region" description="Polar residues" evidence="1">
    <location>
        <begin position="1"/>
        <end position="13"/>
    </location>
</feature>
<evidence type="ECO:0000256" key="2">
    <source>
        <dbReference type="SAM" id="Phobius"/>
    </source>
</evidence>
<dbReference type="Proteomes" id="UP000823941">
    <property type="component" value="Chromosome 1"/>
</dbReference>
<evidence type="ECO:0000256" key="1">
    <source>
        <dbReference type="SAM" id="MobiDB-lite"/>
    </source>
</evidence>
<proteinExistence type="predicted"/>
<accession>A0ABQ7R6W8</accession>
<sequence>NLQYSAADGSSSDECAPPPPPARRPAPPPPPEDQEPLLDSAETPPESLADVPSTSELRRRRTEDLAERVSAMKRKAKEADNWNSLKRSLYKPLTITFGVLIAGIVIYAYVKH</sequence>
<feature type="non-terminal residue" evidence="3">
    <location>
        <position position="1"/>
    </location>
</feature>
<feature type="region of interest" description="Disordered" evidence="1">
    <location>
        <begin position="1"/>
        <end position="64"/>
    </location>
</feature>
<keyword evidence="2" id="KW-0472">Membrane</keyword>
<feature type="transmembrane region" description="Helical" evidence="2">
    <location>
        <begin position="93"/>
        <end position="110"/>
    </location>
</feature>
<feature type="compositionally biased region" description="Pro residues" evidence="1">
    <location>
        <begin position="16"/>
        <end position="31"/>
    </location>
</feature>
<dbReference type="EMBL" id="JAHIBW010000001">
    <property type="protein sequence ID" value="KAG7313049.1"/>
    <property type="molecule type" value="Genomic_DNA"/>
</dbReference>
<keyword evidence="4" id="KW-1185">Reference proteome</keyword>
<gene>
    <name evidence="3" type="ORF">JYU34_000131</name>
</gene>
<evidence type="ECO:0000313" key="4">
    <source>
        <dbReference type="Proteomes" id="UP000823941"/>
    </source>
</evidence>
<keyword evidence="2" id="KW-1133">Transmembrane helix</keyword>
<evidence type="ECO:0000313" key="3">
    <source>
        <dbReference type="EMBL" id="KAG7313049.1"/>
    </source>
</evidence>
<reference evidence="3 4" key="1">
    <citation type="submission" date="2021-06" db="EMBL/GenBank/DDBJ databases">
        <title>A haploid diamondback moth (Plutella xylostella L.) genome assembly resolves 31 chromosomes and identifies a diamide resistance mutation.</title>
        <authorList>
            <person name="Ward C.M."/>
            <person name="Perry K.D."/>
            <person name="Baker G."/>
            <person name="Powis K."/>
            <person name="Heckel D.G."/>
            <person name="Baxter S.W."/>
        </authorList>
    </citation>
    <scope>NUCLEOTIDE SEQUENCE [LARGE SCALE GENOMIC DNA]</scope>
    <source>
        <strain evidence="3 4">LV</strain>
        <tissue evidence="3">Single pupa</tissue>
    </source>
</reference>
<keyword evidence="2" id="KW-0812">Transmembrane</keyword>
<name>A0ABQ7R6W8_PLUXY</name>
<comment type="caution">
    <text evidence="3">The sequence shown here is derived from an EMBL/GenBank/DDBJ whole genome shotgun (WGS) entry which is preliminary data.</text>
</comment>